<dbReference type="OrthoDB" id="8421533at2"/>
<dbReference type="KEGG" id="paru:CYR75_00825"/>
<keyword evidence="2" id="KW-1185">Reference proteome</keyword>
<organism evidence="1 2">
    <name type="scientific">Paracoccus jeotgali</name>
    <dbReference type="NCBI Taxonomy" id="2065379"/>
    <lineage>
        <taxon>Bacteria</taxon>
        <taxon>Pseudomonadati</taxon>
        <taxon>Pseudomonadota</taxon>
        <taxon>Alphaproteobacteria</taxon>
        <taxon>Rhodobacterales</taxon>
        <taxon>Paracoccaceae</taxon>
        <taxon>Paracoccus</taxon>
    </lineage>
</organism>
<protein>
    <submittedName>
        <fullName evidence="1">Uncharacterized protein</fullName>
    </submittedName>
</protein>
<dbReference type="Proteomes" id="UP000234882">
    <property type="component" value="Chromosome"/>
</dbReference>
<sequence length="84" mass="9694">MFMNQRTQVVYSLLAEYVRSPSLRHMREERSLAKLALEIVTKLDKDSSVWKKWEGPRDKILGAAIECWIPKADMLDFLDVAPSA</sequence>
<name>A0A2K9MBZ6_9RHOB</name>
<dbReference type="AlphaFoldDB" id="A0A2K9MBZ6"/>
<dbReference type="RefSeq" id="WP_101498416.1">
    <property type="nucleotide sequence ID" value="NZ_CP025583.1"/>
</dbReference>
<reference evidence="2" key="1">
    <citation type="submission" date="2017-12" db="EMBL/GenBank/DDBJ databases">
        <title>Genomic analysis of Paracoccus sp. CBA4604.</title>
        <authorList>
            <person name="Roh S.W."/>
            <person name="Kim J.Y."/>
            <person name="Kim J.S."/>
        </authorList>
    </citation>
    <scope>NUCLEOTIDE SEQUENCE [LARGE SCALE GENOMIC DNA]</scope>
    <source>
        <strain evidence="2">CBA4604</strain>
    </source>
</reference>
<accession>A0A2K9MBZ6</accession>
<evidence type="ECO:0000313" key="2">
    <source>
        <dbReference type="Proteomes" id="UP000234882"/>
    </source>
</evidence>
<evidence type="ECO:0000313" key="1">
    <source>
        <dbReference type="EMBL" id="AUM73032.1"/>
    </source>
</evidence>
<proteinExistence type="predicted"/>
<dbReference type="EMBL" id="CP025583">
    <property type="protein sequence ID" value="AUM73032.1"/>
    <property type="molecule type" value="Genomic_DNA"/>
</dbReference>
<gene>
    <name evidence="1" type="ORF">CYR75_00825</name>
</gene>